<dbReference type="EMBL" id="JAUQOM010000001">
    <property type="protein sequence ID" value="MDO7833610.1"/>
    <property type="molecule type" value="Genomic_DNA"/>
</dbReference>
<dbReference type="RefSeq" id="WP_304534153.1">
    <property type="nucleotide sequence ID" value="NZ_JAUQOM010000001.1"/>
</dbReference>
<proteinExistence type="predicted"/>
<feature type="chain" id="PRO_5046509575" evidence="1">
    <location>
        <begin position="23"/>
        <end position="236"/>
    </location>
</feature>
<keyword evidence="3" id="KW-1185">Reference proteome</keyword>
<feature type="signal peptide" evidence="1">
    <location>
        <begin position="1"/>
        <end position="22"/>
    </location>
</feature>
<accession>A0ABT8ZGE7</accession>
<keyword evidence="1" id="KW-0732">Signal</keyword>
<reference evidence="2" key="1">
    <citation type="submission" date="2023-07" db="EMBL/GenBank/DDBJ databases">
        <title>Bacterial whole genome sequence for Sphingobium sp. HBC34.</title>
        <authorList>
            <person name="Le V."/>
            <person name="Ko S.-R."/>
            <person name="Ahn C.-Y."/>
            <person name="Oh H.-M."/>
        </authorList>
    </citation>
    <scope>NUCLEOTIDE SEQUENCE</scope>
    <source>
        <strain evidence="2">HBC34</strain>
    </source>
</reference>
<evidence type="ECO:0000256" key="1">
    <source>
        <dbReference type="SAM" id="SignalP"/>
    </source>
</evidence>
<comment type="caution">
    <text evidence="2">The sequence shown here is derived from an EMBL/GenBank/DDBJ whole genome shotgun (WGS) entry which is preliminary data.</text>
</comment>
<organism evidence="2 3">
    <name type="scientific">Sphingobium cyanobacteriorum</name>
    <dbReference type="NCBI Taxonomy" id="3063954"/>
    <lineage>
        <taxon>Bacteria</taxon>
        <taxon>Pseudomonadati</taxon>
        <taxon>Pseudomonadota</taxon>
        <taxon>Alphaproteobacteria</taxon>
        <taxon>Sphingomonadales</taxon>
        <taxon>Sphingomonadaceae</taxon>
        <taxon>Sphingobium</taxon>
    </lineage>
</organism>
<sequence>MIKGPAFMIACFTLVCGTVATAQSGMEAPLGSRIMRPKPADVPDRGRLADADRARLTMHEFADCIVATSSSEALRYRELGYMVPETKKVLTKLAQSECLRAGQLAMPSDLLRGAIFRSYFLREFGNVSPPVDSKEVDFSRFVTDPASASGGQYLLLMSLGSCTVRADTAKAAAYVRSTPGSDGETKALGALKPVLGPCYPAGAQLKMNKSVLSALLAEALYREAEAGRQSSAEVAR</sequence>
<gene>
    <name evidence="2" type="ORF">Q4610_00995</name>
</gene>
<name>A0ABT8ZGE7_9SPHN</name>
<dbReference type="Proteomes" id="UP001176471">
    <property type="component" value="Unassembled WGS sequence"/>
</dbReference>
<protein>
    <submittedName>
        <fullName evidence="2">Uncharacterized protein</fullName>
    </submittedName>
</protein>
<evidence type="ECO:0000313" key="3">
    <source>
        <dbReference type="Proteomes" id="UP001176471"/>
    </source>
</evidence>
<evidence type="ECO:0000313" key="2">
    <source>
        <dbReference type="EMBL" id="MDO7833610.1"/>
    </source>
</evidence>